<dbReference type="EMBL" id="KQ085973">
    <property type="protein sequence ID" value="KLO12644.1"/>
    <property type="molecule type" value="Genomic_DNA"/>
</dbReference>
<accession>A0A0H2RLA0</accession>
<dbReference type="AlphaFoldDB" id="A0A0H2RLA0"/>
<proteinExistence type="predicted"/>
<reference evidence="3 4" key="1">
    <citation type="submission" date="2015-04" db="EMBL/GenBank/DDBJ databases">
        <title>Complete genome sequence of Schizopora paradoxa KUC8140, a cosmopolitan wood degrader in East Asia.</title>
        <authorList>
            <consortium name="DOE Joint Genome Institute"/>
            <person name="Min B."/>
            <person name="Park H."/>
            <person name="Jang Y."/>
            <person name="Kim J.-J."/>
            <person name="Kim K.H."/>
            <person name="Pangilinan J."/>
            <person name="Lipzen A."/>
            <person name="Riley R."/>
            <person name="Grigoriev I.V."/>
            <person name="Spatafora J.W."/>
            <person name="Choi I.-G."/>
        </authorList>
    </citation>
    <scope>NUCLEOTIDE SEQUENCE [LARGE SCALE GENOMIC DNA]</scope>
    <source>
        <strain evidence="3 4">KUC8140</strain>
    </source>
</reference>
<dbReference type="InterPro" id="IPR036047">
    <property type="entry name" value="F-box-like_dom_sf"/>
</dbReference>
<dbReference type="InterPro" id="IPR001810">
    <property type="entry name" value="F-box_dom"/>
</dbReference>
<protein>
    <recommendedName>
        <fullName evidence="2">F-box domain-containing protein</fullName>
    </recommendedName>
</protein>
<dbReference type="STRING" id="27342.A0A0H2RLA0"/>
<name>A0A0H2RLA0_9AGAM</name>
<dbReference type="InParanoid" id="A0A0H2RLA0"/>
<feature type="domain" description="F-box" evidence="2">
    <location>
        <begin position="6"/>
        <end position="54"/>
    </location>
</feature>
<gene>
    <name evidence="3" type="ORF">SCHPADRAFT_941019</name>
</gene>
<evidence type="ECO:0000259" key="2">
    <source>
        <dbReference type="PROSITE" id="PS50181"/>
    </source>
</evidence>
<sequence length="578" mass="65131">MSISSSASFTNLPVEVIVRIFFSLDAYDLLAVSSLNKSCNNLFKNLLELEYELMAAGVTKGASSMNKDERLRALRCREERWRTLDMTHRVSVKVPHHCSTLYDISSGFYVLGGVQGPSIFDFIDKKTKFLRFADLSRYKDSNKNNGSDNEGTTHPGGERDTTDDWGEIKAEENATIVDFGLCIDEHDLIGLIELTRGPAQRMALTIRQFSTGAYHPAARKPTIDLGPTQSTWGNLSIMMEIVGCHLLLLLSWSSSSSRERLLLINWCSGEIIVEEDSPQGVWEGFVFLTPQIFVMTNMERRCLDAMHIPHNIASPATETTEASQSPRTSFARLASFLLPVPVFELVYDNIACRADPNPFGTQSDGTYAPGTERSCRALFSSDAEKAIIIFRMTLTARIGFGRIPINFVVHRSSLLHRVRKAHPWCESNLLAPKELLETVTIPWDDWGPPSTRWVFNDNFHTPWITTTTGQREVFMRGDPNHIVVRDYNPVAVRRAKWEMKNGVFDDMNGRRVLVTDSRPLMSWERVFTSNGSNGLPYIEVESKETFNYNGVLMDENHLLGLNRSNIASGVASFDIFTF</sequence>
<evidence type="ECO:0000256" key="1">
    <source>
        <dbReference type="SAM" id="MobiDB-lite"/>
    </source>
</evidence>
<feature type="region of interest" description="Disordered" evidence="1">
    <location>
        <begin position="141"/>
        <end position="164"/>
    </location>
</feature>
<dbReference type="OrthoDB" id="2751409at2759"/>
<dbReference type="Proteomes" id="UP000053477">
    <property type="component" value="Unassembled WGS sequence"/>
</dbReference>
<keyword evidence="4" id="KW-1185">Reference proteome</keyword>
<evidence type="ECO:0000313" key="3">
    <source>
        <dbReference type="EMBL" id="KLO12644.1"/>
    </source>
</evidence>
<organism evidence="3 4">
    <name type="scientific">Schizopora paradoxa</name>
    <dbReference type="NCBI Taxonomy" id="27342"/>
    <lineage>
        <taxon>Eukaryota</taxon>
        <taxon>Fungi</taxon>
        <taxon>Dikarya</taxon>
        <taxon>Basidiomycota</taxon>
        <taxon>Agaricomycotina</taxon>
        <taxon>Agaricomycetes</taxon>
        <taxon>Hymenochaetales</taxon>
        <taxon>Schizoporaceae</taxon>
        <taxon>Schizopora</taxon>
    </lineage>
</organism>
<dbReference type="CDD" id="cd09917">
    <property type="entry name" value="F-box_SF"/>
    <property type="match status" value="1"/>
</dbReference>
<evidence type="ECO:0000313" key="4">
    <source>
        <dbReference type="Proteomes" id="UP000053477"/>
    </source>
</evidence>
<dbReference type="SUPFAM" id="SSF81383">
    <property type="entry name" value="F-box domain"/>
    <property type="match status" value="1"/>
</dbReference>
<dbReference type="Pfam" id="PF00646">
    <property type="entry name" value="F-box"/>
    <property type="match status" value="1"/>
</dbReference>
<dbReference type="PROSITE" id="PS50181">
    <property type="entry name" value="FBOX"/>
    <property type="match status" value="1"/>
</dbReference>
<feature type="compositionally biased region" description="Polar residues" evidence="1">
    <location>
        <begin position="143"/>
        <end position="152"/>
    </location>
</feature>